<comment type="caution">
    <text evidence="4">The sequence shown here is derived from an EMBL/GenBank/DDBJ whole genome shotgun (WGS) entry which is preliminary data.</text>
</comment>
<dbReference type="Gene3D" id="3.90.820.10">
    <property type="entry name" value="Structural Genomics, Unknown Function 30-nov-00 1gh9 Mol_id"/>
    <property type="match status" value="1"/>
</dbReference>
<accession>A0A0P7GMN3</accession>
<dbReference type="EMBL" id="LGUC01000001">
    <property type="protein sequence ID" value="KPN29834.1"/>
    <property type="molecule type" value="Genomic_DNA"/>
</dbReference>
<feature type="domain" description="DUF5817" evidence="2">
    <location>
        <begin position="2"/>
        <end position="60"/>
    </location>
</feature>
<dbReference type="Pfam" id="PF19134">
    <property type="entry name" value="DUF5817"/>
    <property type="match status" value="1"/>
</dbReference>
<evidence type="ECO:0000256" key="1">
    <source>
        <dbReference type="SAM" id="MobiDB-lite"/>
    </source>
</evidence>
<dbReference type="Proteomes" id="UP000050535">
    <property type="component" value="Unassembled WGS sequence"/>
</dbReference>
<dbReference type="AlphaFoldDB" id="A0A0P7GMN3"/>
<name>A0A0P7GMN3_9EURY</name>
<dbReference type="STRING" id="699431.SY89_00552"/>
<dbReference type="RefSeq" id="WP_054583014.1">
    <property type="nucleotide sequence ID" value="NZ_LGUC01000001.1"/>
</dbReference>
<dbReference type="Pfam" id="PF22798">
    <property type="entry name" value="DUF5817_CT"/>
    <property type="match status" value="1"/>
</dbReference>
<feature type="compositionally biased region" description="Basic and acidic residues" evidence="1">
    <location>
        <begin position="114"/>
        <end position="129"/>
    </location>
</feature>
<feature type="region of interest" description="Disordered" evidence="1">
    <location>
        <begin position="80"/>
        <end position="129"/>
    </location>
</feature>
<evidence type="ECO:0000313" key="4">
    <source>
        <dbReference type="EMBL" id="KPN29834.1"/>
    </source>
</evidence>
<evidence type="ECO:0000259" key="2">
    <source>
        <dbReference type="Pfam" id="PF19134"/>
    </source>
</evidence>
<protein>
    <submittedName>
        <fullName evidence="4">Uncharacterized protein</fullName>
    </submittedName>
</protein>
<dbReference type="InterPro" id="IPR043855">
    <property type="entry name" value="DUF5817"/>
</dbReference>
<proteinExistence type="predicted"/>
<evidence type="ECO:0000313" key="5">
    <source>
        <dbReference type="Proteomes" id="UP000050535"/>
    </source>
</evidence>
<evidence type="ECO:0000259" key="3">
    <source>
        <dbReference type="Pfam" id="PF22798"/>
    </source>
</evidence>
<dbReference type="InterPro" id="IPR053849">
    <property type="entry name" value="DUF5817_C"/>
</dbReference>
<reference evidence="5" key="1">
    <citation type="submission" date="2013-11" db="EMBL/GenBank/DDBJ databases">
        <authorList>
            <person name="Hoang H.T."/>
            <person name="Killian M.L."/>
            <person name="Madson D.M."/>
            <person name="Arruda P.H.E."/>
            <person name="Sun D."/>
            <person name="Schwartz K.J."/>
            <person name="Yoon K."/>
        </authorList>
    </citation>
    <scope>NUCLEOTIDE SEQUENCE [LARGE SCALE GENOMIC DNA]</scope>
    <source>
        <strain evidence="5">CDK2</strain>
    </source>
</reference>
<keyword evidence="5" id="KW-1185">Reference proteome</keyword>
<organism evidence="4 5">
    <name type="scientific">Halolamina pelagica</name>
    <dbReference type="NCBI Taxonomy" id="699431"/>
    <lineage>
        <taxon>Archaea</taxon>
        <taxon>Methanobacteriati</taxon>
        <taxon>Methanobacteriota</taxon>
        <taxon>Stenosarchaea group</taxon>
        <taxon>Halobacteria</taxon>
        <taxon>Halobacteriales</taxon>
        <taxon>Haloferacaceae</taxon>
    </lineage>
</organism>
<feature type="domain" description="DUF5817" evidence="3">
    <location>
        <begin position="119"/>
        <end position="170"/>
    </location>
</feature>
<gene>
    <name evidence="4" type="ORF">SY89_00552</name>
</gene>
<sequence length="171" mass="18864">MYAVVGCTECGTYWLLTDPRESDSATCPKCGRRHQTKKLRTFYETDDREAAREARAALLAKKHGDSAAFNDVAHVSELEDRVEDSGMSETEYLEQSGIDPDEVQAAGDTSTESSRSRDEKVRDAVREGGTEAEILERAVDDGVPRGAAEKLLEKLRRQGEVIQSGGELRLV</sequence>
<dbReference type="OrthoDB" id="142616at2157"/>